<dbReference type="Proteomes" id="UP001595867">
    <property type="component" value="Unassembled WGS sequence"/>
</dbReference>
<reference evidence="3" key="1">
    <citation type="journal article" date="2019" name="Int. J. Syst. Evol. Microbiol.">
        <title>The Global Catalogue of Microorganisms (GCM) 10K type strain sequencing project: providing services to taxonomists for standard genome sequencing and annotation.</title>
        <authorList>
            <consortium name="The Broad Institute Genomics Platform"/>
            <consortium name="The Broad Institute Genome Sequencing Center for Infectious Disease"/>
            <person name="Wu L."/>
            <person name="Ma J."/>
        </authorList>
    </citation>
    <scope>NUCLEOTIDE SEQUENCE [LARGE SCALE GENOMIC DNA]</scope>
    <source>
        <strain evidence="3">TBRC 5832</strain>
    </source>
</reference>
<sequence>MRVPWPVAASVAVVVVSFGSAVALSQLSSEGSEPVQSVDDQVKATEVRATVCEEPVGSHFCDYPEVDRDRRVRLSEQEMEVDTSAAEIDVSTALDIPACVVSAESQQCREAFAPYRPSEEDVADVGAALAGLGYRDSSVRIARPGDPAPEGALLAAVPIGRLCLLSFNTGRHGSERAMSWVTGRLEATDTCI</sequence>
<evidence type="ECO:0008006" key="4">
    <source>
        <dbReference type="Google" id="ProtNLM"/>
    </source>
</evidence>
<dbReference type="EMBL" id="JBHSBL010000015">
    <property type="protein sequence ID" value="MFC4066255.1"/>
    <property type="molecule type" value="Genomic_DNA"/>
</dbReference>
<keyword evidence="1" id="KW-0732">Signal</keyword>
<feature type="signal peptide" evidence="1">
    <location>
        <begin position="1"/>
        <end position="23"/>
    </location>
</feature>
<organism evidence="2 3">
    <name type="scientific">Actinoplanes subglobosus</name>
    <dbReference type="NCBI Taxonomy" id="1547892"/>
    <lineage>
        <taxon>Bacteria</taxon>
        <taxon>Bacillati</taxon>
        <taxon>Actinomycetota</taxon>
        <taxon>Actinomycetes</taxon>
        <taxon>Micromonosporales</taxon>
        <taxon>Micromonosporaceae</taxon>
        <taxon>Actinoplanes</taxon>
    </lineage>
</organism>
<dbReference type="RefSeq" id="WP_378067225.1">
    <property type="nucleotide sequence ID" value="NZ_JBHSBL010000015.1"/>
</dbReference>
<accession>A0ABV8IX16</accession>
<gene>
    <name evidence="2" type="ORF">ACFO0C_15070</name>
</gene>
<evidence type="ECO:0000256" key="1">
    <source>
        <dbReference type="SAM" id="SignalP"/>
    </source>
</evidence>
<comment type="caution">
    <text evidence="2">The sequence shown here is derived from an EMBL/GenBank/DDBJ whole genome shotgun (WGS) entry which is preliminary data.</text>
</comment>
<name>A0ABV8IX16_9ACTN</name>
<proteinExistence type="predicted"/>
<feature type="chain" id="PRO_5046910045" description="PASTA domain-containing protein" evidence="1">
    <location>
        <begin position="24"/>
        <end position="192"/>
    </location>
</feature>
<keyword evidence="3" id="KW-1185">Reference proteome</keyword>
<evidence type="ECO:0000313" key="2">
    <source>
        <dbReference type="EMBL" id="MFC4066255.1"/>
    </source>
</evidence>
<evidence type="ECO:0000313" key="3">
    <source>
        <dbReference type="Proteomes" id="UP001595867"/>
    </source>
</evidence>
<protein>
    <recommendedName>
        <fullName evidence="4">PASTA domain-containing protein</fullName>
    </recommendedName>
</protein>